<reference evidence="6 7" key="1">
    <citation type="journal article" date="2016" name="Nat. Commun.">
        <title>Thousands of microbial genomes shed light on interconnected biogeochemical processes in an aquifer system.</title>
        <authorList>
            <person name="Anantharaman K."/>
            <person name="Brown C.T."/>
            <person name="Hug L.A."/>
            <person name="Sharon I."/>
            <person name="Castelle C.J."/>
            <person name="Probst A.J."/>
            <person name="Thomas B.C."/>
            <person name="Singh A."/>
            <person name="Wilkins M.J."/>
            <person name="Karaoz U."/>
            <person name="Brodie E.L."/>
            <person name="Williams K.H."/>
            <person name="Hubbard S.S."/>
            <person name="Banfield J.F."/>
        </authorList>
    </citation>
    <scope>NUCLEOTIDE SEQUENCE [LARGE SCALE GENOMIC DNA]</scope>
</reference>
<accession>A0A1F6DSD7</accession>
<dbReference type="GO" id="GO:0003905">
    <property type="term" value="F:alkylbase DNA N-glycosylase activity"/>
    <property type="evidence" value="ECO:0007669"/>
    <property type="project" value="InterPro"/>
</dbReference>
<comment type="caution">
    <text evidence="6">The sequence shown here is derived from an EMBL/GenBank/DDBJ whole genome shotgun (WGS) entry which is preliminary data.</text>
</comment>
<keyword evidence="3 5" id="KW-0378">Hydrolase</keyword>
<dbReference type="PANTHER" id="PTHR10429">
    <property type="entry name" value="DNA-3-METHYLADENINE GLYCOSYLASE"/>
    <property type="match status" value="1"/>
</dbReference>
<dbReference type="Proteomes" id="UP000177232">
    <property type="component" value="Unassembled WGS sequence"/>
</dbReference>
<keyword evidence="2 5" id="KW-0227">DNA damage</keyword>
<dbReference type="Gene3D" id="3.10.300.10">
    <property type="entry name" value="Methylpurine-DNA glycosylase (MPG)"/>
    <property type="match status" value="1"/>
</dbReference>
<dbReference type="InterPro" id="IPR003180">
    <property type="entry name" value="MPG"/>
</dbReference>
<dbReference type="STRING" id="1798496.A3C94_02080"/>
<organism evidence="6 7">
    <name type="scientific">Candidatus Kaiserbacteria bacterium RIFCSPHIGHO2_02_FULL_55_17</name>
    <dbReference type="NCBI Taxonomy" id="1798496"/>
    <lineage>
        <taxon>Bacteria</taxon>
        <taxon>Candidatus Kaiseribacteriota</taxon>
    </lineage>
</organism>
<dbReference type="HAMAP" id="MF_00527">
    <property type="entry name" value="3MGH"/>
    <property type="match status" value="1"/>
</dbReference>
<protein>
    <recommendedName>
        <fullName evidence="5">Putative 3-methyladenine DNA glycosylase</fullName>
        <ecNumber evidence="5">3.2.2.-</ecNumber>
    </recommendedName>
</protein>
<comment type="similarity">
    <text evidence="1 5">Belongs to the DNA glycosylase MPG family.</text>
</comment>
<dbReference type="SUPFAM" id="SSF50486">
    <property type="entry name" value="FMT C-terminal domain-like"/>
    <property type="match status" value="1"/>
</dbReference>
<sequence>MKPLSRSWFAGSAVDLAPKLLGKIVKKGSCVGIIVETEAYGTDPASHAYRVTKRSASMRDTWGHWYVYFTYGMHWCANVTTDKGGIGAVLIRAVEPLEGIALMKRRRSTALVRNLCSGPAKFCQAFGITSSQNKNPIADDFAIYDAPEIPKSNITTSPRVGISSGTELLWRFYIKGNPFVSPMR</sequence>
<name>A0A1F6DSD7_9BACT</name>
<dbReference type="InterPro" id="IPR011034">
    <property type="entry name" value="Formyl_transferase-like_C_sf"/>
</dbReference>
<dbReference type="EC" id="3.2.2.-" evidence="5"/>
<dbReference type="CDD" id="cd00540">
    <property type="entry name" value="AAG"/>
    <property type="match status" value="1"/>
</dbReference>
<dbReference type="EMBL" id="MFLJ01000028">
    <property type="protein sequence ID" value="OGG64313.1"/>
    <property type="molecule type" value="Genomic_DNA"/>
</dbReference>
<evidence type="ECO:0000313" key="6">
    <source>
        <dbReference type="EMBL" id="OGG64313.1"/>
    </source>
</evidence>
<evidence type="ECO:0000256" key="4">
    <source>
        <dbReference type="ARBA" id="ARBA00023204"/>
    </source>
</evidence>
<dbReference type="NCBIfam" id="TIGR00567">
    <property type="entry name" value="3mg"/>
    <property type="match status" value="1"/>
</dbReference>
<dbReference type="InterPro" id="IPR036995">
    <property type="entry name" value="MPG_sf"/>
</dbReference>
<gene>
    <name evidence="6" type="ORF">A3C94_02080</name>
</gene>
<keyword evidence="4 5" id="KW-0234">DNA repair</keyword>
<dbReference type="Pfam" id="PF02245">
    <property type="entry name" value="Pur_DNA_glyco"/>
    <property type="match status" value="1"/>
</dbReference>
<proteinExistence type="inferred from homology"/>
<dbReference type="PANTHER" id="PTHR10429:SF0">
    <property type="entry name" value="DNA-3-METHYLADENINE GLYCOSYLASE"/>
    <property type="match status" value="1"/>
</dbReference>
<dbReference type="NCBIfam" id="NF002003">
    <property type="entry name" value="PRK00802.1-3"/>
    <property type="match status" value="1"/>
</dbReference>
<dbReference type="GO" id="GO:0006284">
    <property type="term" value="P:base-excision repair"/>
    <property type="evidence" value="ECO:0007669"/>
    <property type="project" value="InterPro"/>
</dbReference>
<dbReference type="AlphaFoldDB" id="A0A1F6DSD7"/>
<dbReference type="GO" id="GO:0003677">
    <property type="term" value="F:DNA binding"/>
    <property type="evidence" value="ECO:0007669"/>
    <property type="project" value="InterPro"/>
</dbReference>
<evidence type="ECO:0000256" key="3">
    <source>
        <dbReference type="ARBA" id="ARBA00022801"/>
    </source>
</evidence>
<evidence type="ECO:0000256" key="1">
    <source>
        <dbReference type="ARBA" id="ARBA00009232"/>
    </source>
</evidence>
<evidence type="ECO:0000256" key="2">
    <source>
        <dbReference type="ARBA" id="ARBA00022763"/>
    </source>
</evidence>
<evidence type="ECO:0000256" key="5">
    <source>
        <dbReference type="HAMAP-Rule" id="MF_00527"/>
    </source>
</evidence>
<evidence type="ECO:0000313" key="7">
    <source>
        <dbReference type="Proteomes" id="UP000177232"/>
    </source>
</evidence>